<evidence type="ECO:0000313" key="13">
    <source>
        <dbReference type="EMBL" id="ADI30815.1"/>
    </source>
</evidence>
<evidence type="ECO:0000256" key="4">
    <source>
        <dbReference type="ARBA" id="ARBA00022475"/>
    </source>
</evidence>
<name>D7DMN8_METV0</name>
<dbReference type="Gene3D" id="3.30.1150.10">
    <property type="match status" value="1"/>
</dbReference>
<dbReference type="EMBL" id="CP002056">
    <property type="protein sequence ID" value="ADI30815.1"/>
    <property type="molecule type" value="Genomic_DNA"/>
</dbReference>
<dbReference type="GO" id="GO:0055085">
    <property type="term" value="P:transmembrane transport"/>
    <property type="evidence" value="ECO:0007669"/>
    <property type="project" value="InterPro"/>
</dbReference>
<keyword evidence="8 11" id="KW-1133">Transmembrane helix</keyword>
<evidence type="ECO:0000256" key="9">
    <source>
        <dbReference type="ARBA" id="ARBA00023136"/>
    </source>
</evidence>
<evidence type="ECO:0000256" key="5">
    <source>
        <dbReference type="ARBA" id="ARBA00022519"/>
    </source>
</evidence>
<feature type="region of interest" description="Disordered" evidence="10">
    <location>
        <begin position="134"/>
        <end position="161"/>
    </location>
</feature>
<evidence type="ECO:0000256" key="2">
    <source>
        <dbReference type="ARBA" id="ARBA00006555"/>
    </source>
</evidence>
<feature type="transmembrane region" description="Helical" evidence="11">
    <location>
        <begin position="25"/>
        <end position="43"/>
    </location>
</feature>
<sequence>MSLNIAVNHSNNSQSGAINANGNTLIWAVICSILLHILLAFIIPNVKFEAVKKPVLLIVELSKKPEPPPVVVPEPVKVEPEPIKPKTEPKPELKPITKPLPTPSVVKNEPTPAVPPPAVVTHQTEVIAAAPKVDAAPSPMPPVPVATPEPPKPAAPSQEDMEDARGRYGNTLWGAIGKHKQYPRIAQMRGWQGEAVVELLLDGNGKLKSKKIIQSSGFESLDKQALEMVEKAAPFPAPPEALRGSNFSIKVPIPFKLEDQ</sequence>
<dbReference type="GO" id="GO:0015031">
    <property type="term" value="P:protein transport"/>
    <property type="evidence" value="ECO:0007669"/>
    <property type="project" value="UniProtKB-KW"/>
</dbReference>
<organism evidence="13 14">
    <name type="scientific">Methylotenera versatilis (strain 301)</name>
    <dbReference type="NCBI Taxonomy" id="666681"/>
    <lineage>
        <taxon>Bacteria</taxon>
        <taxon>Pseudomonadati</taxon>
        <taxon>Pseudomonadota</taxon>
        <taxon>Betaproteobacteria</taxon>
        <taxon>Nitrosomonadales</taxon>
        <taxon>Methylophilaceae</taxon>
        <taxon>Methylotenera</taxon>
    </lineage>
</organism>
<evidence type="ECO:0000256" key="1">
    <source>
        <dbReference type="ARBA" id="ARBA00004383"/>
    </source>
</evidence>
<dbReference type="GO" id="GO:0031992">
    <property type="term" value="F:energy transducer activity"/>
    <property type="evidence" value="ECO:0007669"/>
    <property type="project" value="TreeGrafter"/>
</dbReference>
<evidence type="ECO:0000313" key="14">
    <source>
        <dbReference type="Proteomes" id="UP000000383"/>
    </source>
</evidence>
<dbReference type="NCBIfam" id="TIGR01352">
    <property type="entry name" value="tonB_Cterm"/>
    <property type="match status" value="1"/>
</dbReference>
<evidence type="ECO:0000256" key="7">
    <source>
        <dbReference type="ARBA" id="ARBA00022927"/>
    </source>
</evidence>
<feature type="compositionally biased region" description="Pro residues" evidence="10">
    <location>
        <begin position="138"/>
        <end position="154"/>
    </location>
</feature>
<dbReference type="SUPFAM" id="SSF74653">
    <property type="entry name" value="TolA/TonB C-terminal domain"/>
    <property type="match status" value="1"/>
</dbReference>
<dbReference type="KEGG" id="meh:M301_2453"/>
<evidence type="ECO:0000256" key="10">
    <source>
        <dbReference type="SAM" id="MobiDB-lite"/>
    </source>
</evidence>
<evidence type="ECO:0000259" key="12">
    <source>
        <dbReference type="PROSITE" id="PS52015"/>
    </source>
</evidence>
<keyword evidence="3" id="KW-0813">Transport</keyword>
<dbReference type="AlphaFoldDB" id="D7DMN8"/>
<accession>D7DMN8</accession>
<reference evidence="13 14" key="2">
    <citation type="journal article" date="2011" name="J. Bacteriol.">
        <title>Genomes of three methylotrophs from a single niche uncover genetic and metabolic divergence of Methylophilaceae.</title>
        <authorList>
            <person name="Lapidus A."/>
            <person name="Clum A."/>
            <person name="Labutti K."/>
            <person name="Kaluzhnaya M.G."/>
            <person name="Lim S."/>
            <person name="Beck D.A."/>
            <person name="Glavina Del Rio T."/>
            <person name="Nolan M."/>
            <person name="Mavromatis K."/>
            <person name="Huntemann M."/>
            <person name="Lucas S."/>
            <person name="Lidstrom M.E."/>
            <person name="Ivanova N."/>
            <person name="Chistoserdova L."/>
        </authorList>
    </citation>
    <scope>NUCLEOTIDE SEQUENCE [LARGE SCALE GENOMIC DNA]</scope>
    <source>
        <strain evidence="13 14">301</strain>
    </source>
</reference>
<keyword evidence="6 11" id="KW-0812">Transmembrane</keyword>
<feature type="compositionally biased region" description="Basic and acidic residues" evidence="10">
    <location>
        <begin position="82"/>
        <end position="95"/>
    </location>
</feature>
<evidence type="ECO:0000256" key="11">
    <source>
        <dbReference type="SAM" id="Phobius"/>
    </source>
</evidence>
<dbReference type="Pfam" id="PF03544">
    <property type="entry name" value="TonB_C"/>
    <property type="match status" value="1"/>
</dbReference>
<keyword evidence="14" id="KW-1185">Reference proteome</keyword>
<dbReference type="GO" id="GO:0098797">
    <property type="term" value="C:plasma membrane protein complex"/>
    <property type="evidence" value="ECO:0007669"/>
    <property type="project" value="TreeGrafter"/>
</dbReference>
<dbReference type="HOGENOM" id="CLU_076333_4_0_4"/>
<evidence type="ECO:0000256" key="6">
    <source>
        <dbReference type="ARBA" id="ARBA00022692"/>
    </source>
</evidence>
<dbReference type="RefSeq" id="WP_013149123.1">
    <property type="nucleotide sequence ID" value="NC_014207.1"/>
</dbReference>
<dbReference type="PROSITE" id="PS52015">
    <property type="entry name" value="TONB_CTD"/>
    <property type="match status" value="1"/>
</dbReference>
<keyword evidence="9 11" id="KW-0472">Membrane</keyword>
<dbReference type="InterPro" id="IPR006260">
    <property type="entry name" value="TonB/TolA_C"/>
</dbReference>
<dbReference type="PANTHER" id="PTHR33446:SF2">
    <property type="entry name" value="PROTEIN TONB"/>
    <property type="match status" value="1"/>
</dbReference>
<dbReference type="InterPro" id="IPR037682">
    <property type="entry name" value="TonB_C"/>
</dbReference>
<dbReference type="Proteomes" id="UP000000383">
    <property type="component" value="Chromosome"/>
</dbReference>
<feature type="domain" description="TonB C-terminal" evidence="12">
    <location>
        <begin position="167"/>
        <end position="260"/>
    </location>
</feature>
<comment type="subcellular location">
    <subcellularLocation>
        <location evidence="1">Cell inner membrane</location>
        <topology evidence="1">Single-pass membrane protein</topology>
        <orientation evidence="1">Periplasmic side</orientation>
    </subcellularLocation>
</comment>
<dbReference type="eggNOG" id="COG0810">
    <property type="taxonomic scope" value="Bacteria"/>
</dbReference>
<keyword evidence="7" id="KW-0653">Protein transport</keyword>
<dbReference type="PANTHER" id="PTHR33446">
    <property type="entry name" value="PROTEIN TONB-RELATED"/>
    <property type="match status" value="1"/>
</dbReference>
<feature type="region of interest" description="Disordered" evidence="10">
    <location>
        <begin position="82"/>
        <end position="111"/>
    </location>
</feature>
<proteinExistence type="inferred from homology"/>
<keyword evidence="5" id="KW-0997">Cell inner membrane</keyword>
<evidence type="ECO:0000256" key="3">
    <source>
        <dbReference type="ARBA" id="ARBA00022448"/>
    </source>
</evidence>
<dbReference type="STRING" id="666681.M301_2453"/>
<protein>
    <submittedName>
        <fullName evidence="13">TonB family protein</fullName>
    </submittedName>
</protein>
<keyword evidence="4" id="KW-1003">Cell membrane</keyword>
<reference evidence="14" key="1">
    <citation type="submission" date="2010-05" db="EMBL/GenBank/DDBJ databases">
        <title>Complete sequence of Methylotenera sp. 301.</title>
        <authorList>
            <person name="Lucas S."/>
            <person name="Copeland A."/>
            <person name="Lapidus A."/>
            <person name="Cheng J.-F."/>
            <person name="Bruce D."/>
            <person name="Goodwin L."/>
            <person name="Pitluck S."/>
            <person name="Clum A."/>
            <person name="Land M."/>
            <person name="Hauser L."/>
            <person name="Kyrpides N."/>
            <person name="Ivanova N."/>
            <person name="Chistoservova L."/>
            <person name="Kalyuzhnaya M."/>
            <person name="Woyke T."/>
        </authorList>
    </citation>
    <scope>NUCLEOTIDE SEQUENCE [LARGE SCALE GENOMIC DNA]</scope>
    <source>
        <strain evidence="14">301</strain>
    </source>
</reference>
<evidence type="ECO:0000256" key="8">
    <source>
        <dbReference type="ARBA" id="ARBA00022989"/>
    </source>
</evidence>
<dbReference type="InterPro" id="IPR051045">
    <property type="entry name" value="TonB-dependent_transducer"/>
</dbReference>
<gene>
    <name evidence="13" type="ordered locus">M301_2453</name>
</gene>
<comment type="similarity">
    <text evidence="2">Belongs to the TonB family.</text>
</comment>